<evidence type="ECO:0000256" key="7">
    <source>
        <dbReference type="ARBA" id="ARBA00023163"/>
    </source>
</evidence>
<keyword evidence="2" id="KW-0479">Metal-binding</keyword>
<dbReference type="EMBL" id="JBJQND010000009">
    <property type="protein sequence ID" value="KAL3867155.1"/>
    <property type="molecule type" value="Genomic_DNA"/>
</dbReference>
<keyword evidence="7" id="KW-0804">Transcription</keyword>
<dbReference type="SUPFAM" id="SSF55455">
    <property type="entry name" value="SRF-like"/>
    <property type="match status" value="1"/>
</dbReference>
<comment type="subcellular location">
    <subcellularLocation>
        <location evidence="1">Nucleus</location>
    </subcellularLocation>
</comment>
<dbReference type="PANTHER" id="PTHR10782">
    <property type="entry name" value="ZINC FINGER MIZ DOMAIN-CONTAINING PROTEIN"/>
    <property type="match status" value="1"/>
</dbReference>
<feature type="region of interest" description="Disordered" evidence="10">
    <location>
        <begin position="175"/>
        <end position="206"/>
    </location>
</feature>
<evidence type="ECO:0000256" key="8">
    <source>
        <dbReference type="ARBA" id="ARBA00023242"/>
    </source>
</evidence>
<keyword evidence="5" id="KW-0805">Transcription regulation</keyword>
<dbReference type="InterPro" id="IPR033896">
    <property type="entry name" value="MEF2-like_N"/>
</dbReference>
<dbReference type="SMART" id="SM00432">
    <property type="entry name" value="MADS"/>
    <property type="match status" value="1"/>
</dbReference>
<feature type="domain" description="SP-RING-type" evidence="12">
    <location>
        <begin position="259"/>
        <end position="344"/>
    </location>
</feature>
<sequence length="478" mass="52864">MGRKKIKITRISDERNRQVTFTKRKMGLMKKAYELSVLCDCEIGIIICSNNNKLYQYTSSDMDSILLKYTEFSKNIDSYTNKDIIELLHENGSKLEDDNDYGKSLGLSSSADCQDQEIDDEHEKVNAQGFRMQLPAQSQPIPVSVPVKNYAFAAVQNIPETAAAAAANSLATDHKAQSSSDLHQGISQDKTGLHSDGGGEGRIVTSKGGNTSIIAQNYSVSANLAKRVSDILLSRLKQFGQRHPDHTRALIKEKLTHNADSDVATTSLRVSLVCPLGKRRIQIPCRTNTCSHLQPFDAFTFFMMNEKKPTWMCPVCDRPATYDKLIIDGFFLEICQQETEANEIQFTDDGSWSPVRQSKESHLISSPSRSSSSAAADKKSNVEVTDLTLSSDEEEDEVPSANQADSKSLCGKIGWKETEASKIQFIDDRIWRPVQLSSSQSSSGAKDNNCLVSPNKMPKLEVTDLTISSDEDEAPISI</sequence>
<evidence type="ECO:0000313" key="13">
    <source>
        <dbReference type="EMBL" id="KAL3867155.1"/>
    </source>
</evidence>
<keyword evidence="4" id="KW-0862">Zinc</keyword>
<evidence type="ECO:0000313" key="14">
    <source>
        <dbReference type="Proteomes" id="UP001634394"/>
    </source>
</evidence>
<proteinExistence type="predicted"/>
<dbReference type="PANTHER" id="PTHR10782:SF94">
    <property type="entry name" value="SUPPRESSOR OF VARIEGATION 2-10, ISOFORM I"/>
    <property type="match status" value="1"/>
</dbReference>
<dbReference type="InterPro" id="IPR002100">
    <property type="entry name" value="TF_MADSbox"/>
</dbReference>
<feature type="domain" description="MADS-box" evidence="11">
    <location>
        <begin position="1"/>
        <end position="61"/>
    </location>
</feature>
<gene>
    <name evidence="13" type="ORF">ACJMK2_044378</name>
</gene>
<dbReference type="InterPro" id="IPR036879">
    <property type="entry name" value="TF_MADSbox_sf"/>
</dbReference>
<dbReference type="InterPro" id="IPR004181">
    <property type="entry name" value="Znf_MIZ"/>
</dbReference>
<dbReference type="AlphaFoldDB" id="A0ABD3VZW5"/>
<dbReference type="GO" id="GO:0003677">
    <property type="term" value="F:DNA binding"/>
    <property type="evidence" value="ECO:0007669"/>
    <property type="project" value="UniProtKB-KW"/>
</dbReference>
<organism evidence="13 14">
    <name type="scientific">Sinanodonta woodiana</name>
    <name type="common">Chinese pond mussel</name>
    <name type="synonym">Anodonta woodiana</name>
    <dbReference type="NCBI Taxonomy" id="1069815"/>
    <lineage>
        <taxon>Eukaryota</taxon>
        <taxon>Metazoa</taxon>
        <taxon>Spiralia</taxon>
        <taxon>Lophotrochozoa</taxon>
        <taxon>Mollusca</taxon>
        <taxon>Bivalvia</taxon>
        <taxon>Autobranchia</taxon>
        <taxon>Heteroconchia</taxon>
        <taxon>Palaeoheterodonta</taxon>
        <taxon>Unionida</taxon>
        <taxon>Unionoidea</taxon>
        <taxon>Unionidae</taxon>
        <taxon>Unioninae</taxon>
        <taxon>Sinanodonta</taxon>
    </lineage>
</organism>
<dbReference type="Proteomes" id="UP001634394">
    <property type="component" value="Unassembled WGS sequence"/>
</dbReference>
<feature type="compositionally biased region" description="Polar residues" evidence="10">
    <location>
        <begin position="346"/>
        <end position="356"/>
    </location>
</feature>
<dbReference type="PROSITE" id="PS00350">
    <property type="entry name" value="MADS_BOX_1"/>
    <property type="match status" value="1"/>
</dbReference>
<dbReference type="PROSITE" id="PS50066">
    <property type="entry name" value="MADS_BOX_2"/>
    <property type="match status" value="1"/>
</dbReference>
<evidence type="ECO:0000259" key="12">
    <source>
        <dbReference type="PROSITE" id="PS51044"/>
    </source>
</evidence>
<evidence type="ECO:0000256" key="4">
    <source>
        <dbReference type="ARBA" id="ARBA00022833"/>
    </source>
</evidence>
<evidence type="ECO:0000256" key="3">
    <source>
        <dbReference type="ARBA" id="ARBA00022771"/>
    </source>
</evidence>
<dbReference type="PRINTS" id="PR00404">
    <property type="entry name" value="MADSDOMAIN"/>
</dbReference>
<accession>A0ABD3VZW5</accession>
<feature type="region of interest" description="Disordered" evidence="10">
    <location>
        <begin position="436"/>
        <end position="478"/>
    </location>
</feature>
<protein>
    <submittedName>
        <fullName evidence="13">Uncharacterized protein</fullName>
    </submittedName>
</protein>
<feature type="compositionally biased region" description="Acidic residues" evidence="10">
    <location>
        <begin position="469"/>
        <end position="478"/>
    </location>
</feature>
<dbReference type="GO" id="GO:0008270">
    <property type="term" value="F:zinc ion binding"/>
    <property type="evidence" value="ECO:0007669"/>
    <property type="project" value="UniProtKB-KW"/>
</dbReference>
<dbReference type="CDD" id="cd00265">
    <property type="entry name" value="MADS_MEF2_like"/>
    <property type="match status" value="1"/>
</dbReference>
<comment type="caution">
    <text evidence="13">The sequence shown here is derived from an EMBL/GenBank/DDBJ whole genome shotgun (WGS) entry which is preliminary data.</text>
</comment>
<dbReference type="Gene3D" id="3.40.1810.10">
    <property type="entry name" value="Transcription factor, MADS-box"/>
    <property type="match status" value="1"/>
</dbReference>
<evidence type="ECO:0000256" key="10">
    <source>
        <dbReference type="SAM" id="MobiDB-lite"/>
    </source>
</evidence>
<keyword evidence="6" id="KW-0238">DNA-binding</keyword>
<evidence type="ECO:0000256" key="9">
    <source>
        <dbReference type="PROSITE-ProRule" id="PRU00452"/>
    </source>
</evidence>
<feature type="compositionally biased region" description="Polar residues" evidence="10">
    <location>
        <begin position="177"/>
        <end position="190"/>
    </location>
</feature>
<dbReference type="GO" id="GO:0005634">
    <property type="term" value="C:nucleus"/>
    <property type="evidence" value="ECO:0007669"/>
    <property type="project" value="UniProtKB-SubCell"/>
</dbReference>
<evidence type="ECO:0000256" key="6">
    <source>
        <dbReference type="ARBA" id="ARBA00023125"/>
    </source>
</evidence>
<dbReference type="Pfam" id="PF02891">
    <property type="entry name" value="zf-MIZ"/>
    <property type="match status" value="1"/>
</dbReference>
<evidence type="ECO:0000259" key="11">
    <source>
        <dbReference type="PROSITE" id="PS50066"/>
    </source>
</evidence>
<evidence type="ECO:0000256" key="1">
    <source>
        <dbReference type="ARBA" id="ARBA00004123"/>
    </source>
</evidence>
<feature type="compositionally biased region" description="Low complexity" evidence="10">
    <location>
        <begin position="365"/>
        <end position="375"/>
    </location>
</feature>
<dbReference type="PROSITE" id="PS51044">
    <property type="entry name" value="ZF_SP_RING"/>
    <property type="match status" value="1"/>
</dbReference>
<keyword evidence="14" id="KW-1185">Reference proteome</keyword>
<evidence type="ECO:0000256" key="5">
    <source>
        <dbReference type="ARBA" id="ARBA00023015"/>
    </source>
</evidence>
<dbReference type="Pfam" id="PF00319">
    <property type="entry name" value="SRF-TF"/>
    <property type="match status" value="1"/>
</dbReference>
<name>A0ABD3VZW5_SINWO</name>
<keyword evidence="3 9" id="KW-0863">Zinc-finger</keyword>
<feature type="region of interest" description="Disordered" evidence="10">
    <location>
        <begin position="346"/>
        <end position="383"/>
    </location>
</feature>
<reference evidence="13 14" key="1">
    <citation type="submission" date="2024-11" db="EMBL/GenBank/DDBJ databases">
        <title>Chromosome-level genome assembly of the freshwater bivalve Anodonta woodiana.</title>
        <authorList>
            <person name="Chen X."/>
        </authorList>
    </citation>
    <scope>NUCLEOTIDE SEQUENCE [LARGE SCALE GENOMIC DNA]</scope>
    <source>
        <strain evidence="13">MN2024</strain>
        <tissue evidence="13">Gills</tissue>
    </source>
</reference>
<dbReference type="Gene3D" id="3.30.40.10">
    <property type="entry name" value="Zinc/RING finger domain, C3HC4 (zinc finger)"/>
    <property type="match status" value="1"/>
</dbReference>
<dbReference type="InterPro" id="IPR013083">
    <property type="entry name" value="Znf_RING/FYVE/PHD"/>
</dbReference>
<evidence type="ECO:0000256" key="2">
    <source>
        <dbReference type="ARBA" id="ARBA00022723"/>
    </source>
</evidence>
<keyword evidence="8" id="KW-0539">Nucleus</keyword>